<proteinExistence type="predicted"/>
<feature type="compositionally biased region" description="Basic and acidic residues" evidence="1">
    <location>
        <begin position="51"/>
        <end position="62"/>
    </location>
</feature>
<reference evidence="2" key="1">
    <citation type="journal article" date="2022" name="Int. J. Mol. Sci.">
        <title>Draft Genome of Tanacetum Coccineum: Genomic Comparison of Closely Related Tanacetum-Family Plants.</title>
        <authorList>
            <person name="Yamashiro T."/>
            <person name="Shiraishi A."/>
            <person name="Nakayama K."/>
            <person name="Satake H."/>
        </authorList>
    </citation>
    <scope>NUCLEOTIDE SEQUENCE</scope>
</reference>
<organism evidence="2 3">
    <name type="scientific">Tanacetum coccineum</name>
    <dbReference type="NCBI Taxonomy" id="301880"/>
    <lineage>
        <taxon>Eukaryota</taxon>
        <taxon>Viridiplantae</taxon>
        <taxon>Streptophyta</taxon>
        <taxon>Embryophyta</taxon>
        <taxon>Tracheophyta</taxon>
        <taxon>Spermatophyta</taxon>
        <taxon>Magnoliopsida</taxon>
        <taxon>eudicotyledons</taxon>
        <taxon>Gunneridae</taxon>
        <taxon>Pentapetalae</taxon>
        <taxon>asterids</taxon>
        <taxon>campanulids</taxon>
        <taxon>Asterales</taxon>
        <taxon>Asteraceae</taxon>
        <taxon>Asteroideae</taxon>
        <taxon>Anthemideae</taxon>
        <taxon>Anthemidinae</taxon>
        <taxon>Tanacetum</taxon>
    </lineage>
</organism>
<comment type="caution">
    <text evidence="2">The sequence shown here is derived from an EMBL/GenBank/DDBJ whole genome shotgun (WGS) entry which is preliminary data.</text>
</comment>
<keyword evidence="3" id="KW-1185">Reference proteome</keyword>
<evidence type="ECO:0000313" key="3">
    <source>
        <dbReference type="Proteomes" id="UP001151760"/>
    </source>
</evidence>
<reference evidence="2" key="2">
    <citation type="submission" date="2022-01" db="EMBL/GenBank/DDBJ databases">
        <authorList>
            <person name="Yamashiro T."/>
            <person name="Shiraishi A."/>
            <person name="Satake H."/>
            <person name="Nakayama K."/>
        </authorList>
    </citation>
    <scope>NUCLEOTIDE SEQUENCE</scope>
</reference>
<feature type="region of interest" description="Disordered" evidence="1">
    <location>
        <begin position="26"/>
        <end position="62"/>
    </location>
</feature>
<dbReference type="EMBL" id="BQNB010015083">
    <property type="protein sequence ID" value="GJT35824.1"/>
    <property type="molecule type" value="Genomic_DNA"/>
</dbReference>
<protein>
    <submittedName>
        <fullName evidence="2">Uncharacterized protein</fullName>
    </submittedName>
</protein>
<gene>
    <name evidence="2" type="ORF">Tco_0926243</name>
</gene>
<evidence type="ECO:0000313" key="2">
    <source>
        <dbReference type="EMBL" id="GJT35824.1"/>
    </source>
</evidence>
<dbReference type="Proteomes" id="UP001151760">
    <property type="component" value="Unassembled WGS sequence"/>
</dbReference>
<feature type="non-terminal residue" evidence="2">
    <location>
        <position position="1"/>
    </location>
</feature>
<accession>A0ABQ5DA76</accession>
<sequence length="255" mass="28720">GGGSGVVEVARGASGIVDRVDPEVGSIFGVGRKSPPEKFSGGGGGGRRRVGREEGEGSEDIEKLVENPENVDDSLTPFRHDNISIPGTRFMPRTSSDQLADNLHDVMMETLPSVSEEKRKRLNRVHILHVHPAQVQSSSVSEQQHQLYLAMKADPLLQQQDIAIWLALQMKFEKIQINEEILAKVTVVWEKQKELLSLRIPTKDHYHYSKLHRDPEAPELSSELTNDEVEFLKLFEEEIEVSIELRDQMRDGNVR</sequence>
<name>A0ABQ5DA76_9ASTR</name>
<evidence type="ECO:0000256" key="1">
    <source>
        <dbReference type="SAM" id="MobiDB-lite"/>
    </source>
</evidence>